<organism evidence="1 2">
    <name type="scientific">Candidatus Competibacter phosphatis</name>
    <dbReference type="NCBI Taxonomy" id="221280"/>
    <lineage>
        <taxon>Bacteria</taxon>
        <taxon>Pseudomonadati</taxon>
        <taxon>Pseudomonadota</taxon>
        <taxon>Gammaproteobacteria</taxon>
        <taxon>Candidatus Competibacteraceae</taxon>
        <taxon>Candidatus Competibacter</taxon>
    </lineage>
</organism>
<comment type="caution">
    <text evidence="1">The sequence shown here is derived from an EMBL/GenBank/DDBJ whole genome shotgun (WGS) entry which is preliminary data.</text>
</comment>
<dbReference type="Proteomes" id="UP000760480">
    <property type="component" value="Unassembled WGS sequence"/>
</dbReference>
<dbReference type="EMBL" id="SPMZ01000004">
    <property type="protein sequence ID" value="NMQ17916.1"/>
    <property type="molecule type" value="Genomic_DNA"/>
</dbReference>
<dbReference type="RefSeq" id="WP_169247174.1">
    <property type="nucleotide sequence ID" value="NZ_SPMZ01000004.1"/>
</dbReference>
<accession>A0ABX1TIU7</accession>
<reference evidence="1 2" key="1">
    <citation type="submission" date="2019-03" db="EMBL/GenBank/DDBJ databases">
        <title>Metabolic reconstructions from genomes of highly enriched 'Candidatus Accumulibacter' and 'Candidatus Competibacter' bioreactor populations.</title>
        <authorList>
            <person name="Annavajhala M.K."/>
            <person name="Welles L."/>
            <person name="Abbas B."/>
            <person name="Sorokin D."/>
            <person name="Park H."/>
            <person name="Van Loosdrecht M."/>
            <person name="Chandran K."/>
        </authorList>
    </citation>
    <scope>NUCLEOTIDE SEQUENCE [LARGE SCALE GENOMIC DNA]</scope>
    <source>
        <strain evidence="1 2">SBR_G</strain>
    </source>
</reference>
<gene>
    <name evidence="1" type="ORF">E4P82_01095</name>
</gene>
<proteinExistence type="predicted"/>
<keyword evidence="2" id="KW-1185">Reference proteome</keyword>
<protein>
    <submittedName>
        <fullName evidence="1">DUF3301 domain-containing protein</fullName>
    </submittedName>
</protein>
<sequence length="107" mass="12257">MSFTTLIGILAVMGVGLWFWRDSLGAREQARTASSRACRQSNVQLLDDTVALERLWLRRDRDGRLKLERLYVFEFTDTGQHRQVGSVLLVGWRVEVLHMEGGDLLLP</sequence>
<evidence type="ECO:0000313" key="2">
    <source>
        <dbReference type="Proteomes" id="UP000760480"/>
    </source>
</evidence>
<evidence type="ECO:0000313" key="1">
    <source>
        <dbReference type="EMBL" id="NMQ17916.1"/>
    </source>
</evidence>
<name>A0ABX1TIU7_9GAMM</name>
<dbReference type="InterPro" id="IPR021732">
    <property type="entry name" value="DUF3301"/>
</dbReference>
<dbReference type="Pfam" id="PF11743">
    <property type="entry name" value="DUF3301"/>
    <property type="match status" value="1"/>
</dbReference>